<dbReference type="AlphaFoldDB" id="D8TPT1"/>
<organism evidence="3">
    <name type="scientific">Volvox carteri f. nagariensis</name>
    <dbReference type="NCBI Taxonomy" id="3068"/>
    <lineage>
        <taxon>Eukaryota</taxon>
        <taxon>Viridiplantae</taxon>
        <taxon>Chlorophyta</taxon>
        <taxon>core chlorophytes</taxon>
        <taxon>Chlorophyceae</taxon>
        <taxon>CS clade</taxon>
        <taxon>Chlamydomonadales</taxon>
        <taxon>Volvocaceae</taxon>
        <taxon>Volvox</taxon>
    </lineage>
</organism>
<feature type="region of interest" description="Disordered" evidence="1">
    <location>
        <begin position="491"/>
        <end position="515"/>
    </location>
</feature>
<dbReference type="RefSeq" id="XP_002948536.1">
    <property type="nucleotide sequence ID" value="XM_002948490.1"/>
</dbReference>
<evidence type="ECO:0000313" key="2">
    <source>
        <dbReference type="EMBL" id="EFJ50411.1"/>
    </source>
</evidence>
<feature type="compositionally biased region" description="Polar residues" evidence="1">
    <location>
        <begin position="491"/>
        <end position="502"/>
    </location>
</feature>
<dbReference type="GeneID" id="9624989"/>
<dbReference type="InParanoid" id="D8TPT1"/>
<reference evidence="2 3" key="1">
    <citation type="journal article" date="2010" name="Science">
        <title>Genomic analysis of organismal complexity in the multicellular green alga Volvox carteri.</title>
        <authorList>
            <person name="Prochnik S.E."/>
            <person name="Umen J."/>
            <person name="Nedelcu A.M."/>
            <person name="Hallmann A."/>
            <person name="Miller S.M."/>
            <person name="Nishii I."/>
            <person name="Ferris P."/>
            <person name="Kuo A."/>
            <person name="Mitros T."/>
            <person name="Fritz-Laylin L.K."/>
            <person name="Hellsten U."/>
            <person name="Chapman J."/>
            <person name="Simakov O."/>
            <person name="Rensing S.A."/>
            <person name="Terry A."/>
            <person name="Pangilinan J."/>
            <person name="Kapitonov V."/>
            <person name="Jurka J."/>
            <person name="Salamov A."/>
            <person name="Shapiro H."/>
            <person name="Schmutz J."/>
            <person name="Grimwood J."/>
            <person name="Lindquist E."/>
            <person name="Lucas S."/>
            <person name="Grigoriev I.V."/>
            <person name="Schmitt R."/>
            <person name="Kirk D."/>
            <person name="Rokhsar D.S."/>
        </authorList>
    </citation>
    <scope>NUCLEOTIDE SEQUENCE [LARGE SCALE GENOMIC DNA]</scope>
    <source>
        <strain evidence="3">f. Nagariensis / Eve</strain>
    </source>
</reference>
<accession>D8TPT1</accession>
<dbReference type="EMBL" id="GL378331">
    <property type="protein sequence ID" value="EFJ50411.1"/>
    <property type="molecule type" value="Genomic_DNA"/>
</dbReference>
<keyword evidence="3" id="KW-1185">Reference proteome</keyword>
<evidence type="ECO:0000313" key="3">
    <source>
        <dbReference type="Proteomes" id="UP000001058"/>
    </source>
</evidence>
<name>D8TPT1_VOLCA</name>
<evidence type="ECO:0000256" key="1">
    <source>
        <dbReference type="SAM" id="MobiDB-lite"/>
    </source>
</evidence>
<proteinExistence type="predicted"/>
<dbReference type="OrthoDB" id="561284at2759"/>
<dbReference type="KEGG" id="vcn:VOLCADRAFT_88728"/>
<gene>
    <name evidence="2" type="ORF">VOLCADRAFT_88728</name>
</gene>
<sequence length="941" mass="102654">MQSVTFHSVLAKDSVPVKVLRGYGGPRKVFGQYRSLVRGPLRKENLGDMGSGLPQYLLPYRMTRNPQDRWSTEHLVQIVSVQPGPDRADGNLVVLDDESMREVCEHCEQHGWRLDGDDALADSEDAGRQARPKKAGLEKPCRPRQHKIEDRAPTEAIRAVDAAPQIGWRRLVTITQLLQQKVHGYRLLGAPLLAATNHANLMELGKLLGQANARCAAPMTVDFYGQPCNLLSDEPEVIANCIGIQNTDHTVSRLWETCTASMSGDDPQYRLPTGTLVLPLLGEASFPLTMLSMGNGELKTSGGCFLDMEGTHIHAALPAGSPYGTNVQLALTPLDATNAYNRPMSATGLAIAAARGGNVNETLCSAYLYEERRDSLKVLRKQVILAIATACQVAPPNPLRAPSPLKAKVPTPMGPTRNDLLALDGDDEDWDAALPNLGRNLMEDMDQAAMEVSTLANPNTLKVATNSLRNKACEPQCHDGPLMVRLGKTSMPSCPPQSSIRKNVSAPLPAPRPPRFEPCDPTAKKAQGLGMPVEPGQPANEKISQEQDAATLGYCEREHGRDASWEIGSASQNNAGTIWMIPFRKSDPSGDAGPPWHMQPKDGLGCGPTDKTARDACNVGTRCVPHDLKGEDVTSVVHLYDDWECGRMACRKTRHAGVNDAPDSRTDTQGIFSVKEMRCSIAWQSDVCDSIKGWIGGEHKPVSSAGNTPARRQLWTLAYWFHVAYPLHHLQHIACMFSMISNCWPRHVGGISPGNEGNGRQCTLAGMLTSRKATSEPAATDILRRKSRYLGHRAAPVKVQAYFSQHHHLPTSETPAPWPFLHGRKGTLKPTPPPRVQQPATLLPAVNCGLWHIGSMWPILYIIFSILLQPATLLPAVNPQCQVHAMSTNKIDAVGVPPGLERPHIPNADIVWLTDACGDFKSWAYALQGSTTVICFFLQHT</sequence>
<protein>
    <submittedName>
        <fullName evidence="2">Uncharacterized protein</fullName>
    </submittedName>
</protein>
<feature type="region of interest" description="Disordered" evidence="1">
    <location>
        <begin position="117"/>
        <end position="148"/>
    </location>
</feature>
<dbReference type="Proteomes" id="UP000001058">
    <property type="component" value="Unassembled WGS sequence"/>
</dbReference>
<feature type="compositionally biased region" description="Basic and acidic residues" evidence="1">
    <location>
        <begin position="135"/>
        <end position="148"/>
    </location>
</feature>